<protein>
    <recommendedName>
        <fullName evidence="4">Reverse transcriptase</fullName>
    </recommendedName>
</protein>
<gene>
    <name evidence="2" type="ORF">MTR67_032582</name>
</gene>
<dbReference type="AlphaFoldDB" id="A0AAF0ZGY2"/>
<evidence type="ECO:0000313" key="3">
    <source>
        <dbReference type="Proteomes" id="UP001234989"/>
    </source>
</evidence>
<evidence type="ECO:0008006" key="4">
    <source>
        <dbReference type="Google" id="ProtNLM"/>
    </source>
</evidence>
<organism evidence="2 3">
    <name type="scientific">Solanum verrucosum</name>
    <dbReference type="NCBI Taxonomy" id="315347"/>
    <lineage>
        <taxon>Eukaryota</taxon>
        <taxon>Viridiplantae</taxon>
        <taxon>Streptophyta</taxon>
        <taxon>Embryophyta</taxon>
        <taxon>Tracheophyta</taxon>
        <taxon>Spermatophyta</taxon>
        <taxon>Magnoliopsida</taxon>
        <taxon>eudicotyledons</taxon>
        <taxon>Gunneridae</taxon>
        <taxon>Pentapetalae</taxon>
        <taxon>asterids</taxon>
        <taxon>lamiids</taxon>
        <taxon>Solanales</taxon>
        <taxon>Solanaceae</taxon>
        <taxon>Solanoideae</taxon>
        <taxon>Solaneae</taxon>
        <taxon>Solanum</taxon>
    </lineage>
</organism>
<dbReference type="Proteomes" id="UP001234989">
    <property type="component" value="Chromosome 7"/>
</dbReference>
<reference evidence="2" key="1">
    <citation type="submission" date="2023-08" db="EMBL/GenBank/DDBJ databases">
        <title>A de novo genome assembly of Solanum verrucosum Schlechtendal, a Mexican diploid species geographically isolated from the other diploid A-genome species in potato relatives.</title>
        <authorList>
            <person name="Hosaka K."/>
        </authorList>
    </citation>
    <scope>NUCLEOTIDE SEQUENCE</scope>
    <source>
        <tissue evidence="2">Young leaves</tissue>
    </source>
</reference>
<evidence type="ECO:0000256" key="1">
    <source>
        <dbReference type="SAM" id="MobiDB-lite"/>
    </source>
</evidence>
<feature type="compositionally biased region" description="Polar residues" evidence="1">
    <location>
        <begin position="49"/>
        <end position="61"/>
    </location>
</feature>
<feature type="compositionally biased region" description="Low complexity" evidence="1">
    <location>
        <begin position="1"/>
        <end position="18"/>
    </location>
</feature>
<keyword evidence="3" id="KW-1185">Reference proteome</keyword>
<name>A0AAF0ZGY2_SOLVR</name>
<feature type="region of interest" description="Disordered" evidence="1">
    <location>
        <begin position="1"/>
        <end position="70"/>
    </location>
</feature>
<proteinExistence type="predicted"/>
<evidence type="ECO:0000313" key="2">
    <source>
        <dbReference type="EMBL" id="WMV39197.1"/>
    </source>
</evidence>
<accession>A0AAF0ZGY2</accession>
<dbReference type="EMBL" id="CP133618">
    <property type="protein sequence ID" value="WMV39197.1"/>
    <property type="molecule type" value="Genomic_DNA"/>
</dbReference>
<sequence length="220" mass="24635">MENQSIQNNNQNIDQYHQVQKAQERCTPPKEPPDDNQPTTQEEQESADSIETGTSAVTDTIQGGPDEYTGKRSQACWNIIAKAMTKMVKSFFCVHEVPRGVKHGDPLSPTLFKLAAKCLSRAVNALHYNDRYKEYGTPKWSPYVNHLANADDTIIFASADSSHNSTSQTVCQVLEATQLETLVDTGPLGQSYVIHKKRKEWVSKVYKMCLELHLQSYGGT</sequence>
<feature type="compositionally biased region" description="Basic and acidic residues" evidence="1">
    <location>
        <begin position="22"/>
        <end position="33"/>
    </location>
</feature>